<keyword evidence="1" id="KW-0186">Copper</keyword>
<evidence type="ECO:0000313" key="5">
    <source>
        <dbReference type="Proteomes" id="UP000712600"/>
    </source>
</evidence>
<dbReference type="EMBL" id="QGKX02001621">
    <property type="protein sequence ID" value="KAF3499720.1"/>
    <property type="molecule type" value="Genomic_DNA"/>
</dbReference>
<reference evidence="4" key="1">
    <citation type="submission" date="2019-12" db="EMBL/GenBank/DDBJ databases">
        <title>Genome sequencing and annotation of Brassica cretica.</title>
        <authorList>
            <person name="Studholme D.J."/>
            <person name="Sarris P."/>
        </authorList>
    </citation>
    <scope>NUCLEOTIDE SEQUENCE</scope>
    <source>
        <strain evidence="4">PFS-109/04</strain>
        <tissue evidence="4">Leaf</tissue>
    </source>
</reference>
<dbReference type="PANTHER" id="PTHR10003">
    <property type="entry name" value="SUPEROXIDE DISMUTASE CU-ZN -RELATED"/>
    <property type="match status" value="1"/>
</dbReference>
<dbReference type="InterPro" id="IPR036423">
    <property type="entry name" value="SOD-like_Cu/Zn_dom_sf"/>
</dbReference>
<dbReference type="InterPro" id="IPR001424">
    <property type="entry name" value="SOD_Cu_Zn_dom"/>
</dbReference>
<proteinExistence type="predicted"/>
<feature type="compositionally biased region" description="Polar residues" evidence="2">
    <location>
        <begin position="52"/>
        <end position="62"/>
    </location>
</feature>
<evidence type="ECO:0000313" key="4">
    <source>
        <dbReference type="EMBL" id="KAF3499720.1"/>
    </source>
</evidence>
<dbReference type="AlphaFoldDB" id="A0A8S9N6E9"/>
<dbReference type="GO" id="GO:0005507">
    <property type="term" value="F:copper ion binding"/>
    <property type="evidence" value="ECO:0007669"/>
    <property type="project" value="InterPro"/>
</dbReference>
<feature type="compositionally biased region" description="Pro residues" evidence="2">
    <location>
        <begin position="32"/>
        <end position="46"/>
    </location>
</feature>
<dbReference type="GO" id="GO:0006801">
    <property type="term" value="P:superoxide metabolic process"/>
    <property type="evidence" value="ECO:0007669"/>
    <property type="project" value="InterPro"/>
</dbReference>
<dbReference type="InterPro" id="IPR024134">
    <property type="entry name" value="SOD_Cu/Zn_/chaperone"/>
</dbReference>
<gene>
    <name evidence="4" type="ORF">F2Q69_00040728</name>
</gene>
<dbReference type="Gene3D" id="2.60.40.200">
    <property type="entry name" value="Superoxide dismutase, copper/zinc binding domain"/>
    <property type="match status" value="1"/>
</dbReference>
<evidence type="ECO:0000256" key="1">
    <source>
        <dbReference type="ARBA" id="ARBA00023008"/>
    </source>
</evidence>
<comment type="caution">
    <text evidence="4">The sequence shown here is derived from an EMBL/GenBank/DDBJ whole genome shotgun (WGS) entry which is preliminary data.</text>
</comment>
<evidence type="ECO:0000259" key="3">
    <source>
        <dbReference type="Pfam" id="PF00080"/>
    </source>
</evidence>
<accession>A0A8S9N6E9</accession>
<dbReference type="Pfam" id="PF00080">
    <property type="entry name" value="Sod_Cu"/>
    <property type="match status" value="1"/>
</dbReference>
<name>A0A8S9N6E9_BRACR</name>
<organism evidence="4 5">
    <name type="scientific">Brassica cretica</name>
    <name type="common">Mustard</name>
    <dbReference type="NCBI Taxonomy" id="69181"/>
    <lineage>
        <taxon>Eukaryota</taxon>
        <taxon>Viridiplantae</taxon>
        <taxon>Streptophyta</taxon>
        <taxon>Embryophyta</taxon>
        <taxon>Tracheophyta</taxon>
        <taxon>Spermatophyta</taxon>
        <taxon>Magnoliopsida</taxon>
        <taxon>eudicotyledons</taxon>
        <taxon>Gunneridae</taxon>
        <taxon>Pentapetalae</taxon>
        <taxon>rosids</taxon>
        <taxon>malvids</taxon>
        <taxon>Brassicales</taxon>
        <taxon>Brassicaceae</taxon>
        <taxon>Brassiceae</taxon>
        <taxon>Brassica</taxon>
    </lineage>
</organism>
<dbReference type="FunFam" id="2.60.40.200:FF:000006">
    <property type="entry name" value="Copper chaperone for superoxide dismutase"/>
    <property type="match status" value="1"/>
</dbReference>
<protein>
    <recommendedName>
        <fullName evidence="3">Superoxide dismutase copper/zinc binding domain-containing protein</fullName>
    </recommendedName>
</protein>
<feature type="region of interest" description="Disordered" evidence="2">
    <location>
        <begin position="27"/>
        <end position="66"/>
    </location>
</feature>
<dbReference type="Proteomes" id="UP000712600">
    <property type="component" value="Unassembled WGS sequence"/>
</dbReference>
<evidence type="ECO:0000256" key="2">
    <source>
        <dbReference type="SAM" id="MobiDB-lite"/>
    </source>
</evidence>
<sequence>MIEASRNINLHSRRVLVAENQKYLRGRRMAQPPTPPPASPQTPPLAPDATSEVATRSASGATGVTDEATRHACSAITLLLLPHRSFFFFTLQAVATIPRAASATPTEISLHSFSSTKPQTFPFPSSHRSSPRLRWGYTRIFARSPMACVPQVSATAVSEFKGPNIFGVVRFVQISMEIVRIEASFGGLSPGKHSWCINEYGDLTKGAASTGNIYNPLQDDQTATQLPGDLGTLEADQNGEALYTVTKEKMKVTDLIGRAVVVYETEDRSLQGITAAVVARSGEVGESCRKLCSCDGTTVWEATVY</sequence>
<feature type="domain" description="Superoxide dismutase copper/zinc binding" evidence="3">
    <location>
        <begin position="167"/>
        <end position="270"/>
    </location>
</feature>
<dbReference type="SUPFAM" id="SSF49329">
    <property type="entry name" value="Cu,Zn superoxide dismutase-like"/>
    <property type="match status" value="1"/>
</dbReference>